<evidence type="ECO:0000256" key="4">
    <source>
        <dbReference type="ARBA" id="ARBA00022989"/>
    </source>
</evidence>
<dbReference type="AlphaFoldDB" id="Q1AZ41"/>
<dbReference type="eggNOG" id="COG4177">
    <property type="taxonomic scope" value="Bacteria"/>
</dbReference>
<keyword evidence="2" id="KW-1003">Cell membrane</keyword>
<protein>
    <submittedName>
        <fullName evidence="7">Inner-membrane translocator</fullName>
    </submittedName>
</protein>
<comment type="subcellular location">
    <subcellularLocation>
        <location evidence="1">Cell membrane</location>
        <topology evidence="1">Multi-pass membrane protein</topology>
    </subcellularLocation>
</comment>
<dbReference type="EMBL" id="CP000386">
    <property type="protein sequence ID" value="ABG03337.1"/>
    <property type="molecule type" value="Genomic_DNA"/>
</dbReference>
<dbReference type="PANTHER" id="PTHR30482:SF10">
    <property type="entry name" value="HIGH-AFFINITY BRANCHED-CHAIN AMINO ACID TRANSPORT PROTEIN BRAE"/>
    <property type="match status" value="1"/>
</dbReference>
<dbReference type="STRING" id="266117.Rxyl_0361"/>
<dbReference type="OrthoDB" id="9814461at2"/>
<gene>
    <name evidence="7" type="ordered locus">Rxyl_0361</name>
</gene>
<evidence type="ECO:0000313" key="7">
    <source>
        <dbReference type="EMBL" id="ABG03337.1"/>
    </source>
</evidence>
<dbReference type="HOGENOM" id="CLU_031365_2_0_11"/>
<dbReference type="RefSeq" id="WP_011563355.1">
    <property type="nucleotide sequence ID" value="NC_008148.1"/>
</dbReference>
<dbReference type="CDD" id="cd06581">
    <property type="entry name" value="TM_PBP1_LivM_like"/>
    <property type="match status" value="1"/>
</dbReference>
<feature type="transmembrane region" description="Helical" evidence="6">
    <location>
        <begin position="166"/>
        <end position="185"/>
    </location>
</feature>
<dbReference type="Pfam" id="PF02653">
    <property type="entry name" value="BPD_transp_2"/>
    <property type="match status" value="1"/>
</dbReference>
<dbReference type="PANTHER" id="PTHR30482">
    <property type="entry name" value="HIGH-AFFINITY BRANCHED-CHAIN AMINO ACID TRANSPORT SYSTEM PERMEASE"/>
    <property type="match status" value="1"/>
</dbReference>
<sequence>MGALRRFDRDLLVLAAGVLVLIPVPLFLSGFLLEVAIQTLLFGLLGVAWNLMGGFAGQFSFGHAAFFGIGAYATAVAVTDYGLSPWVGMLLGAALAAAFGVLVGFLSFRYGLKGVFFALATFAFAEMLRLISRSLEAVNAARGYNIPIRSGNPWLTLQFPQGSPNYYYVILALLALSLLAVILLMRSRAGTFILSIRENEDAAAALGVNPMRYKLLAVALSAALTAVGGAFYVQYFFFIDPELAFGASVSIQILLPAIVGGIGTTWGPVVGSLIITVLGQGSTALVRTPPPFLEALQGVSGLDVAIYGALIVLVVLFLPRGVFGTLRERLGAA</sequence>
<dbReference type="GO" id="GO:0015658">
    <property type="term" value="F:branched-chain amino acid transmembrane transporter activity"/>
    <property type="evidence" value="ECO:0007669"/>
    <property type="project" value="InterPro"/>
</dbReference>
<dbReference type="GO" id="GO:0005886">
    <property type="term" value="C:plasma membrane"/>
    <property type="evidence" value="ECO:0007669"/>
    <property type="project" value="UniProtKB-SubCell"/>
</dbReference>
<name>Q1AZ41_RUBXD</name>
<evidence type="ECO:0000256" key="6">
    <source>
        <dbReference type="SAM" id="Phobius"/>
    </source>
</evidence>
<dbReference type="InterPro" id="IPR001851">
    <property type="entry name" value="ABC_transp_permease"/>
</dbReference>
<feature type="transmembrane region" description="Helical" evidence="6">
    <location>
        <begin position="12"/>
        <end position="33"/>
    </location>
</feature>
<evidence type="ECO:0000256" key="2">
    <source>
        <dbReference type="ARBA" id="ARBA00022475"/>
    </source>
</evidence>
<feature type="transmembrane region" description="Helical" evidence="6">
    <location>
        <begin position="89"/>
        <end position="108"/>
    </location>
</feature>
<keyword evidence="3 6" id="KW-0812">Transmembrane</keyword>
<dbReference type="PhylomeDB" id="Q1AZ41"/>
<evidence type="ECO:0000256" key="3">
    <source>
        <dbReference type="ARBA" id="ARBA00022692"/>
    </source>
</evidence>
<dbReference type="InterPro" id="IPR043428">
    <property type="entry name" value="LivM-like"/>
</dbReference>
<feature type="transmembrane region" description="Helical" evidence="6">
    <location>
        <begin position="39"/>
        <end position="57"/>
    </location>
</feature>
<keyword evidence="8" id="KW-1185">Reference proteome</keyword>
<accession>Q1AZ41</accession>
<evidence type="ECO:0000256" key="5">
    <source>
        <dbReference type="ARBA" id="ARBA00023136"/>
    </source>
</evidence>
<reference evidence="7 8" key="1">
    <citation type="submission" date="2006-06" db="EMBL/GenBank/DDBJ databases">
        <title>Complete sequence of Rubrobacter xylanophilus DSM 9941.</title>
        <authorList>
            <consortium name="US DOE Joint Genome Institute"/>
            <person name="Copeland A."/>
            <person name="Lucas S."/>
            <person name="Lapidus A."/>
            <person name="Barry K."/>
            <person name="Detter J.C."/>
            <person name="Glavina del Rio T."/>
            <person name="Hammon N."/>
            <person name="Israni S."/>
            <person name="Dalin E."/>
            <person name="Tice H."/>
            <person name="Pitluck S."/>
            <person name="Munk A.C."/>
            <person name="Brettin T."/>
            <person name="Bruce D."/>
            <person name="Han C."/>
            <person name="Tapia R."/>
            <person name="Gilna P."/>
            <person name="Schmutz J."/>
            <person name="Larimer F."/>
            <person name="Land M."/>
            <person name="Hauser L."/>
            <person name="Kyrpides N."/>
            <person name="Lykidis A."/>
            <person name="da Costa M.S."/>
            <person name="Rainey F.A."/>
            <person name="Empadinhas N."/>
            <person name="Jolivet E."/>
            <person name="Battista J.R."/>
            <person name="Richardson P."/>
        </authorList>
    </citation>
    <scope>NUCLEOTIDE SEQUENCE [LARGE SCALE GENOMIC DNA]</scope>
    <source>
        <strain evidence="8">DSM 9941 / NBRC 16129 / PRD-1</strain>
    </source>
</reference>
<feature type="transmembrane region" description="Helical" evidence="6">
    <location>
        <begin position="115"/>
        <end position="132"/>
    </location>
</feature>
<feature type="transmembrane region" description="Helical" evidence="6">
    <location>
        <begin position="215"/>
        <end position="237"/>
    </location>
</feature>
<dbReference type="KEGG" id="rxy:Rxyl_0361"/>
<evidence type="ECO:0000256" key="1">
    <source>
        <dbReference type="ARBA" id="ARBA00004651"/>
    </source>
</evidence>
<keyword evidence="4 6" id="KW-1133">Transmembrane helix</keyword>
<evidence type="ECO:0000313" key="8">
    <source>
        <dbReference type="Proteomes" id="UP000006637"/>
    </source>
</evidence>
<organism evidence="7 8">
    <name type="scientific">Rubrobacter xylanophilus (strain DSM 9941 / JCM 11954 / NBRC 16129 / PRD-1)</name>
    <dbReference type="NCBI Taxonomy" id="266117"/>
    <lineage>
        <taxon>Bacteria</taxon>
        <taxon>Bacillati</taxon>
        <taxon>Actinomycetota</taxon>
        <taxon>Rubrobacteria</taxon>
        <taxon>Rubrobacterales</taxon>
        <taxon>Rubrobacteraceae</taxon>
        <taxon>Rubrobacter</taxon>
    </lineage>
</organism>
<feature type="transmembrane region" description="Helical" evidence="6">
    <location>
        <begin position="298"/>
        <end position="319"/>
    </location>
</feature>
<dbReference type="Proteomes" id="UP000006637">
    <property type="component" value="Chromosome"/>
</dbReference>
<keyword evidence="5 6" id="KW-0472">Membrane</keyword>
<proteinExistence type="predicted"/>